<feature type="non-terminal residue" evidence="1">
    <location>
        <position position="78"/>
    </location>
</feature>
<organism evidence="1 2">
    <name type="scientific">Brenthis ino</name>
    <name type="common">lesser marbled fritillary</name>
    <dbReference type="NCBI Taxonomy" id="405034"/>
    <lineage>
        <taxon>Eukaryota</taxon>
        <taxon>Metazoa</taxon>
        <taxon>Ecdysozoa</taxon>
        <taxon>Arthropoda</taxon>
        <taxon>Hexapoda</taxon>
        <taxon>Insecta</taxon>
        <taxon>Pterygota</taxon>
        <taxon>Neoptera</taxon>
        <taxon>Endopterygota</taxon>
        <taxon>Lepidoptera</taxon>
        <taxon>Glossata</taxon>
        <taxon>Ditrysia</taxon>
        <taxon>Papilionoidea</taxon>
        <taxon>Nymphalidae</taxon>
        <taxon>Heliconiinae</taxon>
        <taxon>Argynnini</taxon>
        <taxon>Brenthis</taxon>
    </lineage>
</organism>
<sequence length="78" mass="8439">MPHNTKRKVVSNLKLCPNCLYNHHGKPCISNKICRICHNDHNSLLHEAFTSHGPHVSVRSSASSTPGTSAAVIPIVAC</sequence>
<name>A0A8J9YFJ7_9NEOP</name>
<proteinExistence type="predicted"/>
<dbReference type="AlphaFoldDB" id="A0A8J9YFJ7"/>
<dbReference type="Proteomes" id="UP000838878">
    <property type="component" value="Chromosome 8"/>
</dbReference>
<evidence type="ECO:0000313" key="2">
    <source>
        <dbReference type="Proteomes" id="UP000838878"/>
    </source>
</evidence>
<accession>A0A8J9YFJ7</accession>
<evidence type="ECO:0000313" key="1">
    <source>
        <dbReference type="EMBL" id="CAH0730539.1"/>
    </source>
</evidence>
<reference evidence="1" key="1">
    <citation type="submission" date="2021-12" db="EMBL/GenBank/DDBJ databases">
        <authorList>
            <person name="Martin H S."/>
        </authorList>
    </citation>
    <scope>NUCLEOTIDE SEQUENCE</scope>
</reference>
<protein>
    <submittedName>
        <fullName evidence="1">Uncharacterized protein</fullName>
    </submittedName>
</protein>
<gene>
    <name evidence="1" type="ORF">BINO364_LOCUS15513</name>
</gene>
<keyword evidence="2" id="KW-1185">Reference proteome</keyword>
<dbReference type="EMBL" id="OV170228">
    <property type="protein sequence ID" value="CAH0730539.1"/>
    <property type="molecule type" value="Genomic_DNA"/>
</dbReference>
<dbReference type="OrthoDB" id="8065581at2759"/>